<dbReference type="Proteomes" id="UP000887580">
    <property type="component" value="Unplaced"/>
</dbReference>
<proteinExistence type="predicted"/>
<organism evidence="1 2">
    <name type="scientific">Panagrolaimus sp. PS1159</name>
    <dbReference type="NCBI Taxonomy" id="55785"/>
    <lineage>
        <taxon>Eukaryota</taxon>
        <taxon>Metazoa</taxon>
        <taxon>Ecdysozoa</taxon>
        <taxon>Nematoda</taxon>
        <taxon>Chromadorea</taxon>
        <taxon>Rhabditida</taxon>
        <taxon>Tylenchina</taxon>
        <taxon>Panagrolaimomorpha</taxon>
        <taxon>Panagrolaimoidea</taxon>
        <taxon>Panagrolaimidae</taxon>
        <taxon>Panagrolaimus</taxon>
    </lineage>
</organism>
<protein>
    <submittedName>
        <fullName evidence="2">Uncharacterized protein</fullName>
    </submittedName>
</protein>
<sequence>MFIASYLLSSTGIRYKKNNDQEMKWLEKIKPSRGLKPEIIAERADRVFKLLPNRIKYLVIVNGNISNFEMIQACVKVAEKYSDNIIVIPSLLARMTHALRDIAKLHHPPPDELILVVTINNSFIDYVILKRDHDFQLNIVRRSFCNSRNECMKELKKIYDQFVVDATVVLVHDKCSEDVDRIRNDFKPANLFVRFYKRWDYLLMSGALLRAPDVNEREFDERYQIPNFSMGIETNINGGKNLVILADRTRIPCKIYGVDGTPRFITLRYSPEYFQLFDDLILESKEASKKHVWLTGSSDQVIGYFDDRGVPYISTSTNPVEQALPHSPKPTADDALRINFIFEKQYFGAEIIENGVTQKVKGSEGNERIPLYLSMADGIPEIGEKAKNDYQKFPQCVIYDVFEIIGKPLNKIKIDPKWGFKLTDNNNGDVHFQIETPSGPRLIPQEIVLSAFMKSIKLKVESKMGNENHIDKIHLSTTFRLPKSQKEIFEKAAAKNNLQILSTTTVIECE</sequence>
<name>A0AC35GT86_9BILA</name>
<evidence type="ECO:0000313" key="2">
    <source>
        <dbReference type="WBParaSite" id="PS1159_v2.g8332.t1"/>
    </source>
</evidence>
<accession>A0AC35GT86</accession>
<dbReference type="WBParaSite" id="PS1159_v2.g8332.t1">
    <property type="protein sequence ID" value="PS1159_v2.g8332.t1"/>
    <property type="gene ID" value="PS1159_v2.g8332"/>
</dbReference>
<evidence type="ECO:0000313" key="1">
    <source>
        <dbReference type="Proteomes" id="UP000887580"/>
    </source>
</evidence>
<reference evidence="2" key="1">
    <citation type="submission" date="2022-11" db="UniProtKB">
        <authorList>
            <consortium name="WormBaseParasite"/>
        </authorList>
    </citation>
    <scope>IDENTIFICATION</scope>
</reference>